<evidence type="ECO:0000256" key="2">
    <source>
        <dbReference type="ARBA" id="ARBA00022679"/>
    </source>
</evidence>
<evidence type="ECO:0000256" key="1">
    <source>
        <dbReference type="ARBA" id="ARBA00022603"/>
    </source>
</evidence>
<feature type="non-terminal residue" evidence="5">
    <location>
        <position position="779"/>
    </location>
</feature>
<protein>
    <recommendedName>
        <fullName evidence="7">Histidine-specific methyltransferase SAM-dependent domain-containing protein</fullName>
    </recommendedName>
</protein>
<dbReference type="InterPro" id="IPR051128">
    <property type="entry name" value="EgtD_Methyltrsf_superfamily"/>
</dbReference>
<dbReference type="EMBL" id="JADGJW010001465">
    <property type="protein sequence ID" value="KAJ3203169.1"/>
    <property type="molecule type" value="Genomic_DNA"/>
</dbReference>
<evidence type="ECO:0000259" key="4">
    <source>
        <dbReference type="Pfam" id="PF10017"/>
    </source>
</evidence>
<dbReference type="InterPro" id="IPR029063">
    <property type="entry name" value="SAM-dependent_MTases_sf"/>
</dbReference>
<name>A0AAD5TTP8_9FUNG</name>
<dbReference type="PANTHER" id="PTHR43397">
    <property type="entry name" value="ERGOTHIONEINE BIOSYNTHESIS PROTEIN 1"/>
    <property type="match status" value="1"/>
</dbReference>
<comment type="caution">
    <text evidence="5">The sequence shown here is derived from an EMBL/GenBank/DDBJ whole genome shotgun (WGS) entry which is preliminary data.</text>
</comment>
<dbReference type="Pfam" id="PF10017">
    <property type="entry name" value="Methyltransf_33"/>
    <property type="match status" value="1"/>
</dbReference>
<evidence type="ECO:0000259" key="3">
    <source>
        <dbReference type="Pfam" id="PF03781"/>
    </source>
</evidence>
<evidence type="ECO:0008006" key="7">
    <source>
        <dbReference type="Google" id="ProtNLM"/>
    </source>
</evidence>
<keyword evidence="6" id="KW-1185">Reference proteome</keyword>
<dbReference type="InterPro" id="IPR042095">
    <property type="entry name" value="SUMF_sf"/>
</dbReference>
<dbReference type="Gene3D" id="3.40.50.150">
    <property type="entry name" value="Vaccinia Virus protein VP39"/>
    <property type="match status" value="1"/>
</dbReference>
<dbReference type="AlphaFoldDB" id="A0AAD5TTP8"/>
<dbReference type="PANTHER" id="PTHR43397:SF1">
    <property type="entry name" value="ERGOTHIONEINE BIOSYNTHESIS PROTEIN 1"/>
    <property type="match status" value="1"/>
</dbReference>
<evidence type="ECO:0000313" key="6">
    <source>
        <dbReference type="Proteomes" id="UP001211065"/>
    </source>
</evidence>
<keyword evidence="2" id="KW-0808">Transferase</keyword>
<feature type="domain" description="Sulfatase-modifying factor enzyme-like" evidence="3">
    <location>
        <begin position="537"/>
        <end position="779"/>
    </location>
</feature>
<dbReference type="NCBIfam" id="TIGR03439">
    <property type="entry name" value="methyl_EasF"/>
    <property type="match status" value="1"/>
</dbReference>
<dbReference type="Gene3D" id="3.90.1580.10">
    <property type="entry name" value="paralog of FGE (formylglycine-generating enzyme)"/>
    <property type="match status" value="1"/>
</dbReference>
<gene>
    <name evidence="5" type="ORF">HK099_001594</name>
</gene>
<dbReference type="SUPFAM" id="SSF56436">
    <property type="entry name" value="C-type lectin-like"/>
    <property type="match status" value="1"/>
</dbReference>
<accession>A0AAD5TTP8</accession>
<dbReference type="InterPro" id="IPR016187">
    <property type="entry name" value="CTDL_fold"/>
</dbReference>
<reference evidence="5" key="1">
    <citation type="submission" date="2020-05" db="EMBL/GenBank/DDBJ databases">
        <title>Phylogenomic resolution of chytrid fungi.</title>
        <authorList>
            <person name="Stajich J.E."/>
            <person name="Amses K."/>
            <person name="Simmons R."/>
            <person name="Seto K."/>
            <person name="Myers J."/>
            <person name="Bonds A."/>
            <person name="Quandt C.A."/>
            <person name="Barry K."/>
            <person name="Liu P."/>
            <person name="Grigoriev I."/>
            <person name="Longcore J.E."/>
            <person name="James T.Y."/>
        </authorList>
    </citation>
    <scope>NUCLEOTIDE SEQUENCE</scope>
    <source>
        <strain evidence="5">JEL0476</strain>
    </source>
</reference>
<evidence type="ECO:0000313" key="5">
    <source>
        <dbReference type="EMBL" id="KAJ3203169.1"/>
    </source>
</evidence>
<sequence length="779" mass="88837">MKEIELVQLKCELGETRSLIWNSLIQKKTIFDPKTSLNQSQEEQFLIRSLPTLILYDDKGLDIFDQITYNDQYYLTDCEIEIFKNYGDEMAGYVKNDSIVVELGVGAMRKTRHFLNALIKQNKTPTYYAIDLEEETLRVCLESLAKEFPTIKFVGLVGLYEKGLEYIAKLPQTSSPKILLWMGSSIGNMTRPQAVDFFKFVHQTALVAGDLFFVGQDGRNDPKIIAKAYNDDKGVTREFIMNGLDNVNVIFKEKVFDRKKFEYVSIYNAIVGRHEAYYRSLVDQTISVSDSKFETVLLQKGELINVEYSYKYNKQEIEELAEASSLMHTYAWFDSTNKYGFHMYQKPKFFFPRLSQKEASSVPTLSEFQELWKAWDTITSLIKDPYALADGSLPFIHYLGKAAAFSDLHISQQLATLSKNNPVQLTEPSEFVVLFSRGLITNGCETRFFSKYPDLNVVKDYDLKVRQKITSTFENNSFLSNKNLLKNFFYAFENQSNLLEKILNLLINSSNFEKPNWIHEPPLHNKSTTAEIPPSPTVAIEGGSEVLGLDFQNKNGALGWDLESPERTVTVSPFQIQNRPVSVGEYFKFLKSDAKNFSQYTPSNWKLNAVNATNEEKNFSVNTIFGSLSLTKVWDQPVSCTYSQANAYAQFVGMRIPSEVELFKLKRLTEEAKGTAFQSSVNVGFSNWLPADLDFNKSKDFKDVSVGGNGWELTSSVWNGHPGYEPSEEIPGVSADFKDGNHNLIFGGSWCTHPKLALRKTFKTFAKRDDDKIFTTFRC</sequence>
<dbReference type="InterPro" id="IPR017805">
    <property type="entry name" value="SAM_MeTrfase_EasF-type_put"/>
</dbReference>
<dbReference type="InterPro" id="IPR019257">
    <property type="entry name" value="MeTrfase_dom"/>
</dbReference>
<keyword evidence="1" id="KW-0489">Methyltransferase</keyword>
<dbReference type="InterPro" id="IPR005532">
    <property type="entry name" value="SUMF_dom"/>
</dbReference>
<dbReference type="GO" id="GO:0008168">
    <property type="term" value="F:methyltransferase activity"/>
    <property type="evidence" value="ECO:0007669"/>
    <property type="project" value="UniProtKB-KW"/>
</dbReference>
<dbReference type="Pfam" id="PF03781">
    <property type="entry name" value="FGE-sulfatase"/>
    <property type="match status" value="1"/>
</dbReference>
<dbReference type="GO" id="GO:0032259">
    <property type="term" value="P:methylation"/>
    <property type="evidence" value="ECO:0007669"/>
    <property type="project" value="UniProtKB-KW"/>
</dbReference>
<organism evidence="5 6">
    <name type="scientific">Clydaea vesicula</name>
    <dbReference type="NCBI Taxonomy" id="447962"/>
    <lineage>
        <taxon>Eukaryota</taxon>
        <taxon>Fungi</taxon>
        <taxon>Fungi incertae sedis</taxon>
        <taxon>Chytridiomycota</taxon>
        <taxon>Chytridiomycota incertae sedis</taxon>
        <taxon>Chytridiomycetes</taxon>
        <taxon>Lobulomycetales</taxon>
        <taxon>Lobulomycetaceae</taxon>
        <taxon>Clydaea</taxon>
    </lineage>
</organism>
<dbReference type="Proteomes" id="UP001211065">
    <property type="component" value="Unassembled WGS sequence"/>
</dbReference>
<feature type="domain" description="Histidine-specific methyltransferase SAM-dependent" evidence="4">
    <location>
        <begin position="40"/>
        <end position="345"/>
    </location>
</feature>
<proteinExistence type="predicted"/>